<dbReference type="PANTHER" id="PTHR34512:SF30">
    <property type="entry name" value="OUTER MEMBRANE PROTEIN ASSEMBLY FACTOR BAMB"/>
    <property type="match status" value="1"/>
</dbReference>
<evidence type="ECO:0000313" key="3">
    <source>
        <dbReference type="EMBL" id="GBG10152.1"/>
    </source>
</evidence>
<evidence type="ECO:0000259" key="2">
    <source>
        <dbReference type="Pfam" id="PF13360"/>
    </source>
</evidence>
<dbReference type="Pfam" id="PF13360">
    <property type="entry name" value="PQQ_2"/>
    <property type="match status" value="3"/>
</dbReference>
<dbReference type="Gene3D" id="2.40.10.480">
    <property type="match status" value="2"/>
</dbReference>
<evidence type="ECO:0000259" key="1">
    <source>
        <dbReference type="Pfam" id="PF00149"/>
    </source>
</evidence>
<dbReference type="AlphaFoldDB" id="A0A2R5ETY8"/>
<dbReference type="EMBL" id="BDQX01000291">
    <property type="protein sequence ID" value="GBG10152.1"/>
    <property type="molecule type" value="Genomic_DNA"/>
</dbReference>
<feature type="domain" description="Pyrrolo-quinoline quinone repeat" evidence="2">
    <location>
        <begin position="1066"/>
        <end position="1164"/>
    </location>
</feature>
<dbReference type="SMART" id="SM00564">
    <property type="entry name" value="PQQ"/>
    <property type="match status" value="6"/>
</dbReference>
<gene>
    <name evidence="3" type="ORF">PAT3040_04870</name>
</gene>
<feature type="domain" description="Pyrrolo-quinoline quinone repeat" evidence="2">
    <location>
        <begin position="921"/>
        <end position="1045"/>
    </location>
</feature>
<dbReference type="Gene3D" id="2.40.128.630">
    <property type="match status" value="2"/>
</dbReference>
<feature type="domain" description="Pyrrolo-quinoline quinone repeat" evidence="2">
    <location>
        <begin position="822"/>
        <end position="913"/>
    </location>
</feature>
<dbReference type="InterPro" id="IPR002372">
    <property type="entry name" value="PQQ_rpt_dom"/>
</dbReference>
<dbReference type="InterPro" id="IPR004843">
    <property type="entry name" value="Calcineurin-like_PHP"/>
</dbReference>
<dbReference type="InterPro" id="IPR018391">
    <property type="entry name" value="PQQ_b-propeller_rpt"/>
</dbReference>
<accession>A0A2R5ETY8</accession>
<proteinExistence type="predicted"/>
<dbReference type="GO" id="GO:0016787">
    <property type="term" value="F:hydrolase activity"/>
    <property type="evidence" value="ECO:0007669"/>
    <property type="project" value="InterPro"/>
</dbReference>
<protein>
    <submittedName>
        <fullName evidence="3">Uncharacterized protein</fullName>
    </submittedName>
</protein>
<dbReference type="InterPro" id="IPR029052">
    <property type="entry name" value="Metallo-depent_PP-like"/>
</dbReference>
<reference evidence="3 4" key="1">
    <citation type="submission" date="2017-08" db="EMBL/GenBank/DDBJ databases">
        <title>Substantial Increase in Enzyme Production by Combined Drug-Resistance Mutations in Paenibacillus agaridevorans.</title>
        <authorList>
            <person name="Tanaka Y."/>
            <person name="Funane K."/>
            <person name="Hosaka T."/>
            <person name="Shiwa Y."/>
            <person name="Fujita N."/>
            <person name="Miyazaki T."/>
            <person name="Yoshikawa H."/>
            <person name="Murakami K."/>
            <person name="Kasahara K."/>
            <person name="Inaoka T."/>
            <person name="Hiraga Y."/>
            <person name="Ochi K."/>
        </authorList>
    </citation>
    <scope>NUCLEOTIDE SEQUENCE [LARGE SCALE GENOMIC DNA]</scope>
    <source>
        <strain evidence="3 4">T-3040</strain>
    </source>
</reference>
<dbReference type="Proteomes" id="UP000245202">
    <property type="component" value="Unassembled WGS sequence"/>
</dbReference>
<dbReference type="InterPro" id="IPR011047">
    <property type="entry name" value="Quinoprotein_ADH-like_sf"/>
</dbReference>
<evidence type="ECO:0000313" key="4">
    <source>
        <dbReference type="Proteomes" id="UP000245202"/>
    </source>
</evidence>
<comment type="caution">
    <text evidence="3">The sequence shown here is derived from an EMBL/GenBank/DDBJ whole genome shotgun (WGS) entry which is preliminary data.</text>
</comment>
<keyword evidence="4" id="KW-1185">Reference proteome</keyword>
<dbReference type="SUPFAM" id="SSF50998">
    <property type="entry name" value="Quinoprotein alcohol dehydrogenase-like"/>
    <property type="match status" value="2"/>
</dbReference>
<name>A0A2R5ETY8_9BACL</name>
<sequence length="1169" mass="128087">MLYVLPLTTADAAELAANPLVTGSLAPGAITVHDGTVTGGSHQSLRNNDQNYYVIQAGAAGAGYEVDYSFSATLGAEKSRLRSLFIPIDGKSSLAGVSRETLLWNFGTSNWDVVASSTTGITDSELLYSSNVPTAFAPYVSPSSEVRVRHTLTSVASFTASSDYMNILYEYSDAANLLAASYDADTVRLAEGTVSANDASKLADRDGIAYSVSSAANKADWQTQFTLEQAANQIRTLVVEYDGSYSSEANTQWLSLWNYETGNWEVVYDTPARPEGSAARWAVSDAVAIGRYVSANNDIRVRLYNSGSGAFVRHSDYLNVTVYYEPTLGYKTFSPDAATVEFGTATGGNAASLAQRDLNKLVIASDASKRIAWISEAGLTGVDKRKVTSLTVSMTMNSSTSATNPMYLSLWNFDTGSWQVQKTMKTRTEEETIRFTITDPLHLESYISDASEVRARVYNSAVSATPAYTRATDLLHFAVEYGEVTAFEFAMISDVHEFVGHNNFLSVIDDLNTVVQPAFIVNTGDVTDHGVPAEFDQYAIDRALIEFPLYEVPGNHDVRWWNSNGKKDYEQKVGPLYQSFDYGGVHFVLLDSTVTLENDGKLSPKLLNWVASDLANVSQDTPIIFFAHHPFEILRNVTAKQELLDRFRNYNIVAYLSGHMHRWDESVENGVPWVFIGQLKEYQEYIRVKITPNKFYITRRDAATGNETAYLQGDMRNKRKPSWEITTASALSNGNVNVAVQMNDLPDGIVSVQANIDNYGGWTTLNRLGSTQTWTGTIDISAYSPEIPYGKHFVAVRMTDLNGEVWKTYKEYEWGGGAVATKWTYKTGGMIQAPPTYHEGRVYAGSEDGKVYAINDSDGSLAWSYQTGGDILSSPAVYERAAPQSDLILIGSHDKKLYALNADTGVPEWTYTTGGSVISNPLVEGGVVYFGSGDLYIYALDADDGTLMWRYLTEGLLRQTPILEGGKLYANVRDKHVWYALNASDGSLYWRGNANTDDSLFVIADVEPLYAGGQLWVINPMPGKISRLNPATGAVSWSDSTGKSFSSRGGATDGTNVFYATHHGRIIYAFDAMTGTVDWIKDLRAGATDSDLQQYSVNSGLVYADGILFQVAERGRVIGMDPANGNILFKYDAVGYPERVLWSTPSVANGTVYMGGIDGVVYAIRYNGI</sequence>
<organism evidence="3 4">
    <name type="scientific">Paenibacillus agaridevorans</name>
    <dbReference type="NCBI Taxonomy" id="171404"/>
    <lineage>
        <taxon>Bacteria</taxon>
        <taxon>Bacillati</taxon>
        <taxon>Bacillota</taxon>
        <taxon>Bacilli</taxon>
        <taxon>Bacillales</taxon>
        <taxon>Paenibacillaceae</taxon>
        <taxon>Paenibacillus</taxon>
    </lineage>
</organism>
<dbReference type="PANTHER" id="PTHR34512">
    <property type="entry name" value="CELL SURFACE PROTEIN"/>
    <property type="match status" value="1"/>
</dbReference>
<dbReference type="Gene3D" id="3.60.21.10">
    <property type="match status" value="1"/>
</dbReference>
<dbReference type="SUPFAM" id="SSF56300">
    <property type="entry name" value="Metallo-dependent phosphatases"/>
    <property type="match status" value="1"/>
</dbReference>
<feature type="domain" description="Calcineurin-like phosphoesterase" evidence="1">
    <location>
        <begin position="489"/>
        <end position="662"/>
    </location>
</feature>
<dbReference type="Pfam" id="PF00149">
    <property type="entry name" value="Metallophos"/>
    <property type="match status" value="1"/>
</dbReference>